<evidence type="ECO:0000313" key="6">
    <source>
        <dbReference type="Proteomes" id="UP001360953"/>
    </source>
</evidence>
<protein>
    <submittedName>
        <fullName evidence="5">Ankyrin repeat-containing domain protein</fullName>
    </submittedName>
</protein>
<keyword evidence="6" id="KW-1185">Reference proteome</keyword>
<accession>A0ABR1LAN5</accession>
<dbReference type="GeneID" id="92034543"/>
<dbReference type="Gene3D" id="1.25.40.20">
    <property type="entry name" value="Ankyrin repeat-containing domain"/>
    <property type="match status" value="1"/>
</dbReference>
<feature type="repeat" description="ANK" evidence="3">
    <location>
        <begin position="123"/>
        <end position="152"/>
    </location>
</feature>
<reference evidence="5 6" key="1">
    <citation type="submission" date="2024-04" db="EMBL/GenBank/DDBJ databases">
        <title>Phyllosticta paracitricarpa is synonymous to the EU quarantine fungus P. citricarpa based on phylogenomic analyses.</title>
        <authorList>
            <consortium name="Lawrence Berkeley National Laboratory"/>
            <person name="Van ingen-buijs V.A."/>
            <person name="Van westerhoven A.C."/>
            <person name="Haridas S."/>
            <person name="Skiadas P."/>
            <person name="Martin F."/>
            <person name="Groenewald J.Z."/>
            <person name="Crous P.W."/>
            <person name="Seidl M.F."/>
        </authorList>
    </citation>
    <scope>NUCLEOTIDE SEQUENCE [LARGE SCALE GENOMIC DNA]</scope>
    <source>
        <strain evidence="5 6">CPC 17464</strain>
    </source>
</reference>
<feature type="region of interest" description="Disordered" evidence="4">
    <location>
        <begin position="1"/>
        <end position="50"/>
    </location>
</feature>
<evidence type="ECO:0000256" key="4">
    <source>
        <dbReference type="SAM" id="MobiDB-lite"/>
    </source>
</evidence>
<keyword evidence="2 3" id="KW-0040">ANK repeat</keyword>
<proteinExistence type="predicted"/>
<feature type="compositionally biased region" description="Low complexity" evidence="4">
    <location>
        <begin position="13"/>
        <end position="41"/>
    </location>
</feature>
<keyword evidence="1" id="KW-0677">Repeat</keyword>
<evidence type="ECO:0000313" key="5">
    <source>
        <dbReference type="EMBL" id="KAK7531739.1"/>
    </source>
</evidence>
<feature type="repeat" description="ANK" evidence="3">
    <location>
        <begin position="90"/>
        <end position="122"/>
    </location>
</feature>
<dbReference type="RefSeq" id="XP_066651563.1">
    <property type="nucleotide sequence ID" value="XM_066801637.1"/>
</dbReference>
<dbReference type="EMBL" id="JBBPEH010000012">
    <property type="protein sequence ID" value="KAK7531739.1"/>
    <property type="molecule type" value="Genomic_DNA"/>
</dbReference>
<evidence type="ECO:0000256" key="3">
    <source>
        <dbReference type="PROSITE-ProRule" id="PRU00023"/>
    </source>
</evidence>
<dbReference type="SMART" id="SM00248">
    <property type="entry name" value="ANK"/>
    <property type="match status" value="2"/>
</dbReference>
<dbReference type="InterPro" id="IPR036770">
    <property type="entry name" value="Ankyrin_rpt-contain_sf"/>
</dbReference>
<dbReference type="Pfam" id="PF12796">
    <property type="entry name" value="Ank_2"/>
    <property type="match status" value="1"/>
</dbReference>
<dbReference type="PROSITE" id="PS50088">
    <property type="entry name" value="ANK_REPEAT"/>
    <property type="match status" value="2"/>
</dbReference>
<dbReference type="PROSITE" id="PS50297">
    <property type="entry name" value="ANK_REP_REGION"/>
    <property type="match status" value="2"/>
</dbReference>
<evidence type="ECO:0000256" key="2">
    <source>
        <dbReference type="ARBA" id="ARBA00023043"/>
    </source>
</evidence>
<feature type="region of interest" description="Disordered" evidence="4">
    <location>
        <begin position="190"/>
        <end position="210"/>
    </location>
</feature>
<dbReference type="SUPFAM" id="SSF48403">
    <property type="entry name" value="Ankyrin repeat"/>
    <property type="match status" value="1"/>
</dbReference>
<dbReference type="InterPro" id="IPR002110">
    <property type="entry name" value="Ankyrin_rpt"/>
</dbReference>
<feature type="compositionally biased region" description="Gly residues" evidence="4">
    <location>
        <begin position="193"/>
        <end position="210"/>
    </location>
</feature>
<name>A0ABR1LAN5_9PEZI</name>
<sequence length="210" mass="20918">MGMPVNDAPPPATNGAAAEPNAQAPDAQASSTANNTTTTNSDGIPRSTSDLPPAALDLAAKLFDLARAGDAATLSAYLSAGVPANLTNHAGDTLVMLAAYHGRDAAVRALLQCGADANTINGRGQSPLAGAVFKGHVDVVRALVEAGADAEVGVPNAKDTAVMFRREDMFAVLGVEEGREVPGMVRQMVPGGATDGEGGEDGGAGGSCPI</sequence>
<gene>
    <name evidence="5" type="ORF">J3D65DRAFT_638654</name>
</gene>
<dbReference type="PANTHER" id="PTHR24171">
    <property type="entry name" value="ANKYRIN REPEAT DOMAIN-CONTAINING PROTEIN 39-RELATED"/>
    <property type="match status" value="1"/>
</dbReference>
<comment type="caution">
    <text evidence="5">The sequence shown here is derived from an EMBL/GenBank/DDBJ whole genome shotgun (WGS) entry which is preliminary data.</text>
</comment>
<dbReference type="PANTHER" id="PTHR24171:SF8">
    <property type="entry name" value="BRCA1-ASSOCIATED RING DOMAIN PROTEIN 1"/>
    <property type="match status" value="1"/>
</dbReference>
<dbReference type="Proteomes" id="UP001360953">
    <property type="component" value="Unassembled WGS sequence"/>
</dbReference>
<organism evidence="5 6">
    <name type="scientific">Phyllosticta citribraziliensis</name>
    <dbReference type="NCBI Taxonomy" id="989973"/>
    <lineage>
        <taxon>Eukaryota</taxon>
        <taxon>Fungi</taxon>
        <taxon>Dikarya</taxon>
        <taxon>Ascomycota</taxon>
        <taxon>Pezizomycotina</taxon>
        <taxon>Dothideomycetes</taxon>
        <taxon>Dothideomycetes incertae sedis</taxon>
        <taxon>Botryosphaeriales</taxon>
        <taxon>Phyllostictaceae</taxon>
        <taxon>Phyllosticta</taxon>
    </lineage>
</organism>
<evidence type="ECO:0000256" key="1">
    <source>
        <dbReference type="ARBA" id="ARBA00022737"/>
    </source>
</evidence>